<keyword evidence="8" id="KW-0687">Ribonucleoprotein</keyword>
<keyword evidence="6" id="KW-0694">RNA-binding</keyword>
<sequence length="862" mass="93594">MSRLIVRGLPTYLTDARLREHFSQKGAVTDVKLMRRPDGTSRKFGFVGYRSEQEAQEALDYFNRTFIDTSRITIEHAKKIGDEELTKQREDRINKRKAAAGQDPQASTSAHGLDGPKGKPNKDDAEGVKKKPKKGGAISFEEFMSVMQPKAKRKAWQNEDAMPEQTMDDIFSGVEAVEKKAAKKAKKQAKAEAEAAAAAAATESNSAKSGADDASEPEADAAVNDVGLTDEEYMRLRMKHRVGTDLDTQDDPTAPQFEQSDDEKDDKAAASASDSDSDSDDEADAVNDEELERKQAAQRRKAEQAAARDQKLVDQIMESGRLFVRNLPFTATDDDIESFFESFGTVKQVHIPLDKQTKASKGLAFVSFSDPAHALAAYRAKDGSTFQGRLLHLLPAVNKDAPADTDKKAATLKQTRADQKKQDATKDFNWSMLYMSADAVASSIADRLGVSKSDILNPGADGGPDNAAVRLALAETRIIQETREFFSQEGINVDAFGTGTKAGRSDTTMLVKNIPYGTSVDEVQKLFEEHGEVDKVLIPPSGTIALVEMPVVSEAKVAFRALAYKRFKGGILYLEKAPVGVLTTKTGGDKVVKQAPIKGKTIDTSANPSANLASGVADDEAAEGATLYIKNLSFSTTDDRLAGAFHGLSDYAFARVQTKPDPKRPGARLSMGYGFVGFKSVSAARTAQKAMDGKVVDGHTLVVTFARRNAESSATASLTSSGGSTKILIKNLPFEVTKKDIRDLFASQGQLKSVRLPKKFDNTTRGFGFVEYTTVREAQAAFEALKHTHLLGRHLVLQWSKQGENAQDQVDMQREKTKSAFVATGDATANAKHAKIKLNHAQITSAARSARAANNQDDDDDE</sequence>
<proteinExistence type="inferred from homology"/>
<keyword evidence="10" id="KW-1185">Reference proteome</keyword>
<evidence type="ECO:0000256" key="7">
    <source>
        <dbReference type="ARBA" id="ARBA00023242"/>
    </source>
</evidence>
<organism evidence="9 10">
    <name type="scientific">Pseudozyma antarctica</name>
    <name type="common">Yeast</name>
    <name type="synonym">Candida antarctica</name>
    <dbReference type="NCBI Taxonomy" id="84753"/>
    <lineage>
        <taxon>Eukaryota</taxon>
        <taxon>Fungi</taxon>
        <taxon>Dikarya</taxon>
        <taxon>Basidiomycota</taxon>
        <taxon>Ustilaginomycotina</taxon>
        <taxon>Ustilaginomycetes</taxon>
        <taxon>Ustilaginales</taxon>
        <taxon>Ustilaginaceae</taxon>
        <taxon>Moesziomyces</taxon>
    </lineage>
</organism>
<name>A0A081CBJ2_PSEA2</name>
<dbReference type="InterPro" id="IPR034482">
    <property type="entry name" value="Mrd1_RRM3"/>
</dbReference>
<dbReference type="CDD" id="cd12570">
    <property type="entry name" value="RRM5_MRD1"/>
    <property type="match status" value="1"/>
</dbReference>
<dbReference type="Pfam" id="PF00076">
    <property type="entry name" value="RRM_1"/>
    <property type="match status" value="5"/>
</dbReference>
<dbReference type="CDD" id="cd12568">
    <property type="entry name" value="RRM3_MRD1"/>
    <property type="match status" value="1"/>
</dbReference>
<dbReference type="CDD" id="cd12316">
    <property type="entry name" value="RRM3_RBM19_RRM2_MRD1"/>
    <property type="match status" value="1"/>
</dbReference>
<gene>
    <name evidence="9" type="ORF">PAN0_004d2247</name>
</gene>
<evidence type="ECO:0000256" key="8">
    <source>
        <dbReference type="ARBA" id="ARBA00023274"/>
    </source>
</evidence>
<comment type="similarity">
    <text evidence="2">Belongs to the RRM MRD1 family.</text>
</comment>
<evidence type="ECO:0000256" key="2">
    <source>
        <dbReference type="ARBA" id="ARBA00008033"/>
    </source>
</evidence>
<dbReference type="GO" id="GO:0003729">
    <property type="term" value="F:mRNA binding"/>
    <property type="evidence" value="ECO:0007669"/>
    <property type="project" value="TreeGrafter"/>
</dbReference>
<keyword evidence="7" id="KW-0539">Nucleus</keyword>
<keyword evidence="5" id="KW-0677">Repeat</keyword>
<accession>A0A081CBJ2</accession>
<dbReference type="GeneID" id="26303195"/>
<dbReference type="HOGENOM" id="CLU_008479_0_0_1"/>
<dbReference type="GO" id="GO:0006364">
    <property type="term" value="P:rRNA processing"/>
    <property type="evidence" value="ECO:0007669"/>
    <property type="project" value="UniProtKB-KW"/>
</dbReference>
<dbReference type="AlphaFoldDB" id="A0A081CBJ2"/>
<evidence type="ECO:0000256" key="3">
    <source>
        <dbReference type="ARBA" id="ARBA00013428"/>
    </source>
</evidence>
<protein>
    <recommendedName>
        <fullName evidence="3">Multiple RNA-binding domain-containing protein 1</fullName>
    </recommendedName>
</protein>
<dbReference type="GO" id="GO:0005730">
    <property type="term" value="C:nucleolus"/>
    <property type="evidence" value="ECO:0007669"/>
    <property type="project" value="TreeGrafter"/>
</dbReference>
<dbReference type="SMART" id="SM00360">
    <property type="entry name" value="RRM"/>
    <property type="match status" value="5"/>
</dbReference>
<dbReference type="InterPro" id="IPR051945">
    <property type="entry name" value="RRM_MRD1_RNA_proc_ribogen"/>
</dbReference>
<dbReference type="Gene3D" id="3.30.70.330">
    <property type="match status" value="5"/>
</dbReference>
<dbReference type="PANTHER" id="PTHR48039:SF5">
    <property type="entry name" value="RNA-BINDING PROTEIN 28"/>
    <property type="match status" value="1"/>
</dbReference>
<reference evidence="10" key="1">
    <citation type="journal article" date="2014" name="Genome Announc.">
        <title>Draft Genome Sequence of the Yeast Pseudozyma antarctica Type Strain JCM10317, a Producer of the Glycolipid Biosurfactants, Mannosylerythritol Lipids.</title>
        <authorList>
            <person name="Saika A."/>
            <person name="Koike H."/>
            <person name="Hori T."/>
            <person name="Fukuoka T."/>
            <person name="Sato S."/>
            <person name="Habe H."/>
            <person name="Kitamoto D."/>
            <person name="Morita T."/>
        </authorList>
    </citation>
    <scope>NUCLEOTIDE SEQUENCE [LARGE SCALE GENOMIC DNA]</scope>
    <source>
        <strain evidence="10">JCM 10317</strain>
    </source>
</reference>
<dbReference type="PANTHER" id="PTHR48039">
    <property type="entry name" value="RNA-BINDING MOTIF PROTEIN 14B"/>
    <property type="match status" value="1"/>
</dbReference>
<evidence type="ECO:0000313" key="10">
    <source>
        <dbReference type="Proteomes" id="UP000053758"/>
    </source>
</evidence>
<dbReference type="OrthoDB" id="439639at2759"/>
<dbReference type="SUPFAM" id="SSF54928">
    <property type="entry name" value="RNA-binding domain, RBD"/>
    <property type="match status" value="4"/>
</dbReference>
<dbReference type="PROSITE" id="PS50102">
    <property type="entry name" value="RRM"/>
    <property type="match status" value="5"/>
</dbReference>
<evidence type="ECO:0000256" key="1">
    <source>
        <dbReference type="ARBA" id="ARBA00004123"/>
    </source>
</evidence>
<evidence type="ECO:0000256" key="4">
    <source>
        <dbReference type="ARBA" id="ARBA00022552"/>
    </source>
</evidence>
<dbReference type="EMBL" id="DF830071">
    <property type="protein sequence ID" value="GAK64038.1"/>
    <property type="molecule type" value="Genomic_DNA"/>
</dbReference>
<dbReference type="Proteomes" id="UP000053758">
    <property type="component" value="Unassembled WGS sequence"/>
</dbReference>
<dbReference type="RefSeq" id="XP_014657678.1">
    <property type="nucleotide sequence ID" value="XM_014802192.1"/>
</dbReference>
<comment type="subcellular location">
    <subcellularLocation>
        <location evidence="1">Nucleus</location>
    </subcellularLocation>
</comment>
<evidence type="ECO:0000256" key="5">
    <source>
        <dbReference type="ARBA" id="ARBA00022737"/>
    </source>
</evidence>
<dbReference type="InterPro" id="IPR012677">
    <property type="entry name" value="Nucleotide-bd_a/b_plait_sf"/>
</dbReference>
<dbReference type="GO" id="GO:1990904">
    <property type="term" value="C:ribonucleoprotein complex"/>
    <property type="evidence" value="ECO:0007669"/>
    <property type="project" value="UniProtKB-KW"/>
</dbReference>
<dbReference type="CDD" id="cd12565">
    <property type="entry name" value="RRM1_MRD1"/>
    <property type="match status" value="1"/>
</dbReference>
<keyword evidence="4" id="KW-0698">rRNA processing</keyword>
<dbReference type="InterPro" id="IPR000504">
    <property type="entry name" value="RRM_dom"/>
</dbReference>
<evidence type="ECO:0000313" key="9">
    <source>
        <dbReference type="EMBL" id="GAK64038.1"/>
    </source>
</evidence>
<dbReference type="InterPro" id="IPR035979">
    <property type="entry name" value="RBD_domain_sf"/>
</dbReference>
<evidence type="ECO:0000256" key="6">
    <source>
        <dbReference type="ARBA" id="ARBA00022884"/>
    </source>
</evidence>